<keyword evidence="5" id="KW-1003">Cell membrane</keyword>
<evidence type="ECO:0000256" key="3">
    <source>
        <dbReference type="ARBA" id="ARBA00010067"/>
    </source>
</evidence>
<gene>
    <name evidence="10" type="ORF">ILEXP_LOCUS49849</name>
</gene>
<evidence type="ECO:0000256" key="9">
    <source>
        <dbReference type="SAM" id="MobiDB-lite"/>
    </source>
</evidence>
<evidence type="ECO:0000256" key="2">
    <source>
        <dbReference type="ARBA" id="ARBA00004236"/>
    </source>
</evidence>
<feature type="compositionally biased region" description="Polar residues" evidence="9">
    <location>
        <begin position="272"/>
        <end position="285"/>
    </location>
</feature>
<dbReference type="GO" id="GO:0005886">
    <property type="term" value="C:plasma membrane"/>
    <property type="evidence" value="ECO:0007669"/>
    <property type="project" value="UniProtKB-SubCell"/>
</dbReference>
<reference evidence="10 11" key="1">
    <citation type="submission" date="2024-02" db="EMBL/GenBank/DDBJ databases">
        <authorList>
            <person name="Vignale AGUSTIN F."/>
            <person name="Sosa J E."/>
            <person name="Modenutti C."/>
        </authorList>
    </citation>
    <scope>NUCLEOTIDE SEQUENCE [LARGE SCALE GENOMIC DNA]</scope>
</reference>
<evidence type="ECO:0000256" key="6">
    <source>
        <dbReference type="ARBA" id="ARBA00023136"/>
    </source>
</evidence>
<accession>A0ABC8UFX2</accession>
<dbReference type="PANTHER" id="PTHR33541">
    <property type="entry name" value="PROTEIN BIG GRAIN 1-LIKE A-RELATED"/>
    <property type="match status" value="1"/>
</dbReference>
<feature type="region of interest" description="Disordered" evidence="9">
    <location>
        <begin position="105"/>
        <end position="131"/>
    </location>
</feature>
<feature type="compositionally biased region" description="Low complexity" evidence="9">
    <location>
        <begin position="253"/>
        <end position="271"/>
    </location>
</feature>
<feature type="coiled-coil region" evidence="8">
    <location>
        <begin position="313"/>
        <end position="359"/>
    </location>
</feature>
<dbReference type="Proteomes" id="UP001642360">
    <property type="component" value="Unassembled WGS sequence"/>
</dbReference>
<evidence type="ECO:0000256" key="4">
    <source>
        <dbReference type="ARBA" id="ARBA00022448"/>
    </source>
</evidence>
<evidence type="ECO:0000256" key="8">
    <source>
        <dbReference type="SAM" id="Coils"/>
    </source>
</evidence>
<dbReference type="EMBL" id="CAUOFW020007613">
    <property type="protein sequence ID" value="CAK9179902.1"/>
    <property type="molecule type" value="Genomic_DNA"/>
</dbReference>
<evidence type="ECO:0008006" key="12">
    <source>
        <dbReference type="Google" id="ProtNLM"/>
    </source>
</evidence>
<proteinExistence type="inferred from homology"/>
<keyword evidence="11" id="KW-1185">Reference proteome</keyword>
<dbReference type="PANTHER" id="PTHR33541:SF28">
    <property type="entry name" value="PROTEIN BIG GRAIN 1-LIKE A"/>
    <property type="match status" value="1"/>
</dbReference>
<feature type="compositionally biased region" description="Basic and acidic residues" evidence="9">
    <location>
        <begin position="179"/>
        <end position="192"/>
    </location>
</feature>
<comment type="subcellular location">
    <subcellularLocation>
        <location evidence="2">Cell membrane</location>
    </subcellularLocation>
</comment>
<comment type="caution">
    <text evidence="10">The sequence shown here is derived from an EMBL/GenBank/DDBJ whole genome shotgun (WGS) entry which is preliminary data.</text>
</comment>
<protein>
    <recommendedName>
        <fullName evidence="12">Protein BIG GRAIN 1-like A</fullName>
    </recommendedName>
</protein>
<keyword evidence="4" id="KW-0813">Transport</keyword>
<keyword evidence="8" id="KW-0175">Coiled coil</keyword>
<dbReference type="InterPro" id="IPR039621">
    <property type="entry name" value="BG1-like"/>
</dbReference>
<keyword evidence="7" id="KW-0927">Auxin signaling pathway</keyword>
<comment type="similarity">
    <text evidence="3">Belongs to the BIG GRAIN 1 (BG1) plant protein family.</text>
</comment>
<sequence length="426" mass="48072">MDRHQYPRERENPSFSSTLLDAIYRSIDEGEEELVLCRETMRKKHSNCTVKGNGGGFQNEEDKANFQRACMIEKWMEKKVSEKVVVRRKSLTDFQRDPRNDIHVPVLLNSSSSSSDSSSGGGFSSSEAESVQGGVSSRSSCYALHRPKPIRTSVSSVQLQPEKFNNHEKEHNNHHRHRQERDYISQQEPKHEGGFVKTKSRALKIYGDLKKVKQPISPGARLSSFLNSLFTAGNAKKPKISSTGGFDESKLKSANTSTCSSASSFSRSCLSKTPSSRGGKLSSNGTKRSVRFYPVSVIVGEDCQPCGHKSLYEDHHEANFQTLKEKRNSMNEELKVHIMEKHRRVEEAARDLLKNYQKKVEQCEFDMRNSLDGDDDDDDAASYASSDLFELDNLSSIGIERYREELPVYETTHFDTNRAIANGLIL</sequence>
<dbReference type="AlphaFoldDB" id="A0ABC8UFX2"/>
<organism evidence="10 11">
    <name type="scientific">Ilex paraguariensis</name>
    <name type="common">yerba mate</name>
    <dbReference type="NCBI Taxonomy" id="185542"/>
    <lineage>
        <taxon>Eukaryota</taxon>
        <taxon>Viridiplantae</taxon>
        <taxon>Streptophyta</taxon>
        <taxon>Embryophyta</taxon>
        <taxon>Tracheophyta</taxon>
        <taxon>Spermatophyta</taxon>
        <taxon>Magnoliopsida</taxon>
        <taxon>eudicotyledons</taxon>
        <taxon>Gunneridae</taxon>
        <taxon>Pentapetalae</taxon>
        <taxon>asterids</taxon>
        <taxon>campanulids</taxon>
        <taxon>Aquifoliales</taxon>
        <taxon>Aquifoliaceae</taxon>
        <taxon>Ilex</taxon>
    </lineage>
</organism>
<dbReference type="GO" id="GO:0009734">
    <property type="term" value="P:auxin-activated signaling pathway"/>
    <property type="evidence" value="ECO:0007669"/>
    <property type="project" value="UniProtKB-KW"/>
</dbReference>
<keyword evidence="6" id="KW-0472">Membrane</keyword>
<evidence type="ECO:0000256" key="7">
    <source>
        <dbReference type="ARBA" id="ARBA00023294"/>
    </source>
</evidence>
<feature type="region of interest" description="Disordered" evidence="9">
    <location>
        <begin position="166"/>
        <end position="192"/>
    </location>
</feature>
<feature type="region of interest" description="Disordered" evidence="9">
    <location>
        <begin position="237"/>
        <end position="285"/>
    </location>
</feature>
<evidence type="ECO:0000313" key="10">
    <source>
        <dbReference type="EMBL" id="CAK9179902.1"/>
    </source>
</evidence>
<comment type="function">
    <text evidence="1">Involved in auxin transport. Regulator of the auxin signaling pathway.</text>
</comment>
<evidence type="ECO:0000313" key="11">
    <source>
        <dbReference type="Proteomes" id="UP001642360"/>
    </source>
</evidence>
<evidence type="ECO:0000256" key="1">
    <source>
        <dbReference type="ARBA" id="ARBA00002281"/>
    </source>
</evidence>
<name>A0ABC8UFX2_9AQUA</name>
<evidence type="ECO:0000256" key="5">
    <source>
        <dbReference type="ARBA" id="ARBA00022475"/>
    </source>
</evidence>